<dbReference type="PIRSF" id="PIRSF000103">
    <property type="entry name" value="HIBADH"/>
    <property type="match status" value="1"/>
</dbReference>
<name>A0ABT9RLE7_9ACTN</name>
<feature type="chain" id="PRO_5046864073" evidence="3">
    <location>
        <begin position="21"/>
        <end position="286"/>
    </location>
</feature>
<dbReference type="SUPFAM" id="SSF51735">
    <property type="entry name" value="NAD(P)-binding Rossmann-fold domains"/>
    <property type="match status" value="1"/>
</dbReference>
<keyword evidence="7" id="KW-1185">Reference proteome</keyword>
<sequence>MDNKTPVTVVGLGLMGQALAAAFLAAGHPTTVWNRTAGKADDLVARGAVRAATVAEAVAASPLTVVCVVTYEAVDDVLDAAGGGLAGRVLVNLTNGTPGQARRTGARVAGLGADYVDGGIMAVPQMIAGPGALILYSGARAAFETHRQALEVLGEARYLDGDPGTAPLYDLALLTAMYGMFGGFYQSLAMVRAAGIKAEEFTPMVTAWLAAMAASMPAAAAEVDAGEYATKVSNLAMNQAAFPNFIDANRALGLSPDLLLPIKALIDRAVAEGHGGDGLARLVELI</sequence>
<organism evidence="6 7">
    <name type="scientific">Streptosporangium brasiliense</name>
    <dbReference type="NCBI Taxonomy" id="47480"/>
    <lineage>
        <taxon>Bacteria</taxon>
        <taxon>Bacillati</taxon>
        <taxon>Actinomycetota</taxon>
        <taxon>Actinomycetes</taxon>
        <taxon>Streptosporangiales</taxon>
        <taxon>Streptosporangiaceae</taxon>
        <taxon>Streptosporangium</taxon>
    </lineage>
</organism>
<dbReference type="Proteomes" id="UP001230426">
    <property type="component" value="Unassembled WGS sequence"/>
</dbReference>
<dbReference type="PANTHER" id="PTHR43580:SF2">
    <property type="entry name" value="CYTOKINE-LIKE NUCLEAR FACTOR N-PAC"/>
    <property type="match status" value="1"/>
</dbReference>
<feature type="signal peptide" evidence="3">
    <location>
        <begin position="1"/>
        <end position="20"/>
    </location>
</feature>
<dbReference type="InterPro" id="IPR051265">
    <property type="entry name" value="HIBADH-related_NP60_sf"/>
</dbReference>
<dbReference type="Pfam" id="PF03446">
    <property type="entry name" value="NAD_binding_2"/>
    <property type="match status" value="1"/>
</dbReference>
<accession>A0ABT9RLE7</accession>
<comment type="similarity">
    <text evidence="1">Belongs to the HIBADH-related family.</text>
</comment>
<gene>
    <name evidence="6" type="ORF">J2S55_008912</name>
</gene>
<evidence type="ECO:0000256" key="1">
    <source>
        <dbReference type="ARBA" id="ARBA00009080"/>
    </source>
</evidence>
<dbReference type="Pfam" id="PF21761">
    <property type="entry name" value="RedAm-like_C"/>
    <property type="match status" value="1"/>
</dbReference>
<evidence type="ECO:0000256" key="3">
    <source>
        <dbReference type="SAM" id="SignalP"/>
    </source>
</evidence>
<dbReference type="InterPro" id="IPR015815">
    <property type="entry name" value="HIBADH-related"/>
</dbReference>
<dbReference type="InterPro" id="IPR048666">
    <property type="entry name" value="RedAm-like_C"/>
</dbReference>
<protein>
    <submittedName>
        <fullName evidence="6">3-hydroxyisobutyrate dehydrogenase-like beta-hydroxyacid dehydrogenase</fullName>
    </submittedName>
</protein>
<feature type="domain" description="6-phosphogluconate dehydrogenase NADP-binding" evidence="4">
    <location>
        <begin position="7"/>
        <end position="155"/>
    </location>
</feature>
<dbReference type="EMBL" id="JAUSRB010000002">
    <property type="protein sequence ID" value="MDP9869646.1"/>
    <property type="molecule type" value="Genomic_DNA"/>
</dbReference>
<dbReference type="InterPro" id="IPR006115">
    <property type="entry name" value="6PGDH_NADP-bd"/>
</dbReference>
<evidence type="ECO:0000313" key="6">
    <source>
        <dbReference type="EMBL" id="MDP9869646.1"/>
    </source>
</evidence>
<keyword evidence="3" id="KW-0732">Signal</keyword>
<dbReference type="Gene3D" id="1.10.1040.10">
    <property type="entry name" value="N-(1-d-carboxylethyl)-l-norvaline Dehydrogenase, domain 2"/>
    <property type="match status" value="1"/>
</dbReference>
<comment type="caution">
    <text evidence="6">The sequence shown here is derived from an EMBL/GenBank/DDBJ whole genome shotgun (WGS) entry which is preliminary data.</text>
</comment>
<feature type="domain" description="NADPH-dependent reductive aminase-like C-terminal" evidence="5">
    <location>
        <begin position="162"/>
        <end position="286"/>
    </location>
</feature>
<evidence type="ECO:0000313" key="7">
    <source>
        <dbReference type="Proteomes" id="UP001230426"/>
    </source>
</evidence>
<proteinExistence type="inferred from homology"/>
<dbReference type="InterPro" id="IPR013328">
    <property type="entry name" value="6PGD_dom2"/>
</dbReference>
<evidence type="ECO:0000259" key="4">
    <source>
        <dbReference type="Pfam" id="PF03446"/>
    </source>
</evidence>
<keyword evidence="2" id="KW-0560">Oxidoreductase</keyword>
<dbReference type="InterPro" id="IPR036291">
    <property type="entry name" value="NAD(P)-bd_dom_sf"/>
</dbReference>
<reference evidence="6 7" key="1">
    <citation type="submission" date="2023-07" db="EMBL/GenBank/DDBJ databases">
        <title>Sequencing the genomes of 1000 actinobacteria strains.</title>
        <authorList>
            <person name="Klenk H.-P."/>
        </authorList>
    </citation>
    <scope>NUCLEOTIDE SEQUENCE [LARGE SCALE GENOMIC DNA]</scope>
    <source>
        <strain evidence="6 7">DSM 44109</strain>
    </source>
</reference>
<evidence type="ECO:0000256" key="2">
    <source>
        <dbReference type="ARBA" id="ARBA00023002"/>
    </source>
</evidence>
<evidence type="ECO:0000259" key="5">
    <source>
        <dbReference type="Pfam" id="PF21761"/>
    </source>
</evidence>
<dbReference type="Gene3D" id="3.40.50.720">
    <property type="entry name" value="NAD(P)-binding Rossmann-like Domain"/>
    <property type="match status" value="1"/>
</dbReference>
<dbReference type="RefSeq" id="WP_306873802.1">
    <property type="nucleotide sequence ID" value="NZ_JAUSRB010000002.1"/>
</dbReference>
<dbReference type="PANTHER" id="PTHR43580">
    <property type="entry name" value="OXIDOREDUCTASE GLYR1-RELATED"/>
    <property type="match status" value="1"/>
</dbReference>